<keyword evidence="10" id="KW-1185">Reference proteome</keyword>
<dbReference type="CDD" id="cd05930">
    <property type="entry name" value="A_NRPS"/>
    <property type="match status" value="1"/>
</dbReference>
<dbReference type="NCBIfam" id="NF003417">
    <property type="entry name" value="PRK04813.1"/>
    <property type="match status" value="6"/>
</dbReference>
<evidence type="ECO:0000256" key="7">
    <source>
        <dbReference type="SAM" id="MobiDB-lite"/>
    </source>
</evidence>
<dbReference type="PANTHER" id="PTHR45527:SF1">
    <property type="entry name" value="FATTY ACID SYNTHASE"/>
    <property type="match status" value="1"/>
</dbReference>
<dbReference type="PROSITE" id="PS00012">
    <property type="entry name" value="PHOSPHOPANTETHEINE"/>
    <property type="match status" value="2"/>
</dbReference>
<feature type="domain" description="Carrier" evidence="8">
    <location>
        <begin position="1129"/>
        <end position="1203"/>
    </location>
</feature>
<dbReference type="SUPFAM" id="SSF56801">
    <property type="entry name" value="Acetyl-CoA synthetase-like"/>
    <property type="match status" value="4"/>
</dbReference>
<feature type="region of interest" description="Disordered" evidence="7">
    <location>
        <begin position="29"/>
        <end position="63"/>
    </location>
</feature>
<dbReference type="CDD" id="cd02440">
    <property type="entry name" value="AdoMet_MTases"/>
    <property type="match status" value="1"/>
</dbReference>
<dbReference type="PROSITE" id="PS00455">
    <property type="entry name" value="AMP_BINDING"/>
    <property type="match status" value="4"/>
</dbReference>
<protein>
    <submittedName>
        <fullName evidence="9">Non-ribosomal peptide synthetase</fullName>
    </submittedName>
</protein>
<feature type="domain" description="Carrier" evidence="8">
    <location>
        <begin position="2657"/>
        <end position="2731"/>
    </location>
</feature>
<dbReference type="SUPFAM" id="SSF47336">
    <property type="entry name" value="ACP-like"/>
    <property type="match status" value="4"/>
</dbReference>
<evidence type="ECO:0000256" key="5">
    <source>
        <dbReference type="ARBA" id="ARBA00022737"/>
    </source>
</evidence>
<comment type="cofactor">
    <cofactor evidence="1">
        <name>pantetheine 4'-phosphate</name>
        <dbReference type="ChEBI" id="CHEBI:47942"/>
    </cofactor>
</comment>
<sequence>MTLSSVSGHSGDVGNAAGRERLGHWRETLASPPGATALPADRSHAAASSAGLGRRGPRPAGGRFTAAAGPAVLAALLHRWGGGGDLVIGFAEGSHDPLPLRLQVSGDLPFAALVERAEAALAAARDHRVPLAEIVAELRPEPFRGGSVLFNTALAVDGAPVPEGVDLALEVTTAGVTLAYRTDLFDTATADRLLGQLETLLADVQAHPDRPVGDLAVLPEAELRQVLVEWNATASGRPAATLPELFAVQVRRRPDAVALVFEDTELTYAELDARANRLAHVLAGLGAGPEQVVALALPRSAEMIIAELAVLKAGAAYLPIDPDHPADRIAYMLADASPTCLVTTAELDEHVPAAEGMARLTIGSPDSPQLAAAPTTAPEVALSPLNAAYVIYTSGSTGRPKGVVLSHTGVAKLVATQSERFGVGPDSRVLQFASPSFDVAFWDLCLGLLSGGRLVVVPAERRVPGPPLADYAREHGATFMILPPVLLAAMPDDCELPAGATLLAGTERVSPELVARWAHGRRMFNAYGPTEATVNSTLGLCDPATPPGGIVPIGGPDPDTRAYVLDARLRPVPPGVPGELYLGGPGLARGYLGRPGLTAERFVADPYGPPGSRLYRTGDLVRWLAPGEQGGRLEFLGRVDDQVKVRGFRIEPGEIESVLAAHDTVAQAAVVVREDRPGDRRLVAYVVPATGTAAGNGSAERARVGEWKGLHELLYTAARTEDFTENFAGWNSTYDGHPIPLAEMRAWRDATVERITALRPRRVLEIGVGSGLILSRVAPGAEEYWGLDLSEEAIAVLREQVGRVPDLAERVKLLARPAHDLSGLPEGHFDTIVINSVVQYFPGGGYLVDVLRRAVDLLVPGGHVFVGDVRHQGLLRCLRAAVAGPGPDARAEVERALAWEPELLLDPGFFPALEHVIDGVECTDLQIQRARHHNELSRYRYDAVLRKAAPRPAPAETVLPWTGPDALAAALTADRPARLRVTGVPNARLTADLAALHALDGTPAGEPGVDPEELHALGARLGYRTAVTWAAGAADGALEAVFALDEPARPYRPARDSRDPREHAGVPAGFRDVGALTKALRTYAAERLPDYMVPAAFVPLHRLPMNTSGKLDRAALPAPDYAALTGGTKPRGAREELLCALYAEVLGLPEVGVEDDFFALGGDSIVAIQLVIRARQAGLVLTPRQIFQYRTVAELAPLAAVAAGTAAEPPEAGVGELPLTPILRWLDECGGPIDGFSQSMAVATPAGMTGEQLDRVVQAVLDAHGALRARLVRATEAGPGSLVVEPPGAVPAGSVIRRVPEDADLDAETEAAYRRLAPETGVMIQFVWADAGAARPGRLLIVIHHAVVDGVTWRILLPDLATAWTAVAEDRRPEPPDGGTSFRRWARALAEEAVRPGRAAELELWTRMADGPDPALTARPLDPVADLASVRRLTLRLPAERTVPLLTTLPAAFRGGVNDVLLTALALAVADWRTRRGLGDEPSVLVALEGHGREEQAVAGTDLSRTLGWFTSIFPVRLDLAGIDVARALAGEDDAGRAIKRTKERLRELPDHGLGYGLLRYLNPETAPRLAELPVPQISFNYLGRFAVDETAGTPWTALPGTGVLAGGFDTAMPVAPYTLEINAFTEDRADGMGLGVTWAWPADLLDEDTVRDLAEGWFAALAALTDHAARPGAGGLTPSDVPLAGLDQDELDDLAAAVPGLTEVLPLAPLQEGLVFHALFDESAEDAYLVQQTIELSGPVDAAALRRAVRALLERHAPLRAGFRQRADGRAVQFVADGAEPSWREADLSHLADPEPGLRAEAAAERAERFDLGRPPLLRCALLRLGPERHRLLLTHHHIIADGWSVAIILRDLMALYAPGGEPPRMPPVTPYRDYLTHLAGLDRTAAHRAWRDALHGLDGPTRLVPELEPGRVPSRFERLRVDLPGGAGTALTARARERGLTLSGVLHGAWGVLLGRLTGRRDVVFGSTVSGREAEVTGIESMAGLFINTLPIRLRWSPGDALGAVLDRVQEEQTRLLDHQYVGLPEVQRLAGLGELFDTLVVVENYPAQGTPRDPGGTVEITGFEVVDASHYPLALVVLPGAGGRLELRLEYDADRLDPGTVHHVAEGLSAVLAAITADPARPVARTEVLTGSGLDRVRAALTGPARPVPDTTLAAAVADRAARTPDAVAVVCGDAELTYAGLDRRAAELAGRLAARGAGPEEVVAVAVPRSAELVVALLGVLRAGAAYLPLDVDLPADRLAYMIADSGARLLVTVPGVTLPAVPVDVMTVDGGPGEPAAEPVPARPDHPAYLIYTSGSTGRPKGVPVSHRAIVNQLAWTQDRMPLDTPDRMLPLASPGFDTSVWEIFWPLYAGAGMVLPEPGGHRDPAYLAGLIRDRRVSAITFVPSMIEAFLSTDEVTADPGWAASLRWASSGGEALTGDLADRWLALTGVPMDNFYGPTEAAVQVTYWPGAGGREPALGAPVWNTALRVLDGCLRPVPPGVPGELYLAGAQLARGYHGRAGLTAERFVADPFGPPGTRMYRTGDLVRLTAAGDLEYLGRTDHQIKIRGNRVEPGEVEAALLREPGVARAAVIARQDGPGAARLVGYVVPAPGATPDPGALRAALAATLPEPMVPAAIVPLAELPLTPSGKLDRAALPAPAAERAPRDDRARAPRDDRERALCEIFAEVLGLPEAGVDEDFFVLGGDSILSIAVAGKARRRGYAISPRDVFRHRTPAALAAATGPEEAVAAPAPDPDGIGEVPLLPVVHWLRELGGEIGRYTLPNLLRVPAGADEAALAAVLQAVLDRHDGLRLKLTRIGGLLWSLETRPAGSVRAADLLRRADATGLDDAALHALVAAEFDAAADRLDPDAGTMVQAVWLDRGDRPGRLILAVHHLVVDGVSWRILLGDLAAAWPAVAAGRVPELDPVGTSLRGFARAMVEQAQSPARLAELEHWARTLAPGADLIPGLVPGRPPAAGGPARRHEVRLDAAATLPLLTEVPAAVRGDVTDVLLAAFRLAVTRRPGEPGDLLVDVERHGREDVADGLDLARTIGWFTSVQPVRLESRPDAPGTLKHVKERLREVPDGGIGHGMLRHLNAQTAPLLAGAARAQVLFHYYGRFPAAREDDWTPAPESDALALPGDAGLGLAHALQIDAVCEDTPQGPRLRATWTWPEGALAAGDVRELAEGWLAALRELAAGAGGAGGLTPSDLTALDLSQDEIDTVERVCPGPLADIWPLSPLQEGLYFHAGYDQTALDVYTAQDVFDFERRVDADRLRAALTALLARNPGLRAGFTGDGLSRPVQFVAAAPETPLTEIDLSGLGEAERAARVTELLAADRRRRFDLAAPPLFRLMLLRLGDGRDRLVLSHHLILWDGWSAALFLEQLFTLYERAGDDRGLPRPGSYGDYLTWLSRQDAGAAAGAWRDALAGLAEPTLAGPAGRDPEPAIPEQRRIELPAGLADRLRTGLRRHGLTPNAAFSAAWGLVLAGLTGRDDVVFGTTVAGRPPEIPDVENTIGLFLNTVPARITLDPREPVLDLLRRVQAERAAMMPHEYLGLGEIQRAAGHDLLFDTLYVLQNFHDENAAADLRARHGIVGSGGVDATHYPLTLVVTPGERVRVMLIHRTDVFDATAADTLLARYVTALERLAGGMAARVGTLDLLPAAERALLAAEWGSTARPAGTETIAELLAEQAARTPAEVALVCGDERLTYAELDARINRFARLLLARGAGPERVVALALPRSTDMVVALFAVLRTGAAYLPLDLDHPAERLRLMIEDTAPGCVLTTTAVAARLGLPGAGGPATLPLDDPAVAAELGGLPGTDLTAAERAEFAPGRPGRLEHPAYVIYTSGSTGRPKGVVTPYRGLTNMQLNHREAIFEPAIAAAGGRRLRIAHTVSFAFDMSWEELLWLVEGHEVHVCDEELRRDAEALVAYCDRHRVDVVNVTPTYAHHLIEEGLLADGPGRHRPVLVLLGGEAVSETVWARLRDTEGTFGYNLYGPTEYTINTLGAGTGDSATPTVGRAIWNTRGYVLDSALRPVPPGAPGELYIAGVGLARGYHERPGLTAERFVADPHGAPGARMYRTGDLVRRRPDGNLDFLGRTDDQVKIRGYRVELGEIEAVLDEHPAVAHAAVVADTAGPGGVTRLIGYVVPAGGAELAGTALRDHLKARLPGYMVPAALVPVDRLPLTVNGKLDVRALPAPDVAAAPVSRPPATPAEETLCALFAEVLGLERVGAEDSFFDLGGHSLLATRLVSRARAALPAELAIRDLFEAPTPAELAVRAAERTAPARPALVPAERPAELPLSYAQRRLWVIQQLEGASAAYNFPLTFRLRGELDVAALRAALADVAGRHEALRTVFGERDGHPYQRVLDFADPVVDVLDHAPGLVEELVERPFDLTAEVPLRATVLRVAIDEHVLVVLLHHITTDEWSDGPFLHDLAAAYTARRAGRAPAWEPLPVQYADYALWQRDLLGADPAGGWLPDGLGARQLSYWRDALAGAPEQLELPGGRTPAARPGTAGGELEIELDPAACRGLRELGRRTGASMFMVLQAAVAALLYRLGAGTDIPLGAPVAGRTDEALDELVGFFVNTLVLRADVSGAPTFAELVERVRETDLAAFSHQDVPFEAVVEELNPVRSPGRNPLFQVMVGYRNRPAGGFALPGLTVTDEPVEIRTAKFDLVFSFAERDDSGRVGCVIEYRHDVFDRAAAEDVAARLNRLVAAVAADPDRPVRELDLLDTAERHRVLAEFNATARPVPELPLHTMFEQRVRERPGAVAVVDGSRTVTYAELNARANRIARLLAGRGVAAEDVVGVAVPRTADMVATVLGALKLGAAYLPLDLKHPADRLAYMLADSGASVVVATGEVAGSVPGSSGSSPLLLDDPAVAAELAGLADDDPGVPVDLDQAAYVIYTSGSTGRPKGAVVPHEGIASLVATATDRMGLTRDSHVLQFASVGFDVAVFELSMALCWGGRLVLAPEEVRLPGKELCDFLAEQAITTMILPPSLVGALPPNCELPEGATLLVGTETVPPDLIGRWAARLRLFGAYGLTEATVNSTLWDAEPGWTGPVPIGRPDPNTTAYVLDERLRPVPPGVAGDLYIAGRGLARGYLGRPGLTAERFVACPFGPPGTRMYRTGDRARWRPEGILDFLGRSDDQVKVRGYRIEPGEIEAALVGHPDVTQAAVVVDRQGESARLIGYVVPAGAPGASADPAQVRAHVARFLPDYMVPAAVVVLDGPLPLTPNGKLDRRALPAPDWSAGAGGARPETPLQHDLAGLFAEILDLPEVGVHDNFFELGGHSMAAMRLLGRIRADLDADPALRDVFDAPTVAGLAALLEGAGGAAARPALRPVARPGVLPAAPVQRAQWARPRSAWDLAFAFRLPGDLDVAALAAALADVAARHEPLRTVLAEEAGRVVQRPAPAPELELQECADLDGRIAELARSAPDAPLRARLLTDGSGARALLLTLRYEAADEWSTVPLARDLTEAYRARHASRAPDWAPLPVGYADYTVWAHDLLGDLADRQSPGGRQLGYWRRTLRDLPAELPLPADRPRPAAPGGRADLVEFELDADLHRAADRLARQSGTSLFMVVHAAFAALLTRYGAGPDLPIGARTAGRSEEALTDLVGCFFNTVVLRTDTGGDPSFGDLLGRVRETTLAALDRQDVPFDAVAADLDLPRTFPQVMIIQHEAAGLADLGGGFEPVDTGAVRADLALSLYEPRGDDPVECLLEYDTDLFDPATARRITGDLLRLLAAATADPARPLSTLPPGA</sequence>
<gene>
    <name evidence="9" type="ORF">DPM19_03790</name>
</gene>
<dbReference type="FunFam" id="2.30.38.10:FF:000001">
    <property type="entry name" value="Non-ribosomal peptide synthetase PvdI"/>
    <property type="match status" value="4"/>
</dbReference>
<dbReference type="InterPro" id="IPR020806">
    <property type="entry name" value="PKS_PP-bd"/>
</dbReference>
<dbReference type="InterPro" id="IPR023213">
    <property type="entry name" value="CAT-like_dom_sf"/>
</dbReference>
<proteinExistence type="inferred from homology"/>
<dbReference type="GO" id="GO:0005829">
    <property type="term" value="C:cytosol"/>
    <property type="evidence" value="ECO:0007669"/>
    <property type="project" value="TreeGrafter"/>
</dbReference>
<accession>A0A365HAW0</accession>
<feature type="compositionally biased region" description="Low complexity" evidence="7">
    <location>
        <begin position="45"/>
        <end position="63"/>
    </location>
</feature>
<dbReference type="Gene3D" id="3.30.559.30">
    <property type="entry name" value="Nonribosomal peptide synthetase, condensation domain"/>
    <property type="match status" value="7"/>
</dbReference>
<dbReference type="Gene3D" id="3.40.50.12780">
    <property type="entry name" value="N-terminal domain of ligase-like"/>
    <property type="match status" value="1"/>
</dbReference>
<dbReference type="Pfam" id="PF13193">
    <property type="entry name" value="AMP-binding_C"/>
    <property type="match status" value="4"/>
</dbReference>
<evidence type="ECO:0000256" key="6">
    <source>
        <dbReference type="ARBA" id="ARBA00023194"/>
    </source>
</evidence>
<dbReference type="FunFam" id="1.10.1200.10:FF:000016">
    <property type="entry name" value="Non-ribosomal peptide synthase"/>
    <property type="match status" value="2"/>
</dbReference>
<dbReference type="InterPro" id="IPR000873">
    <property type="entry name" value="AMP-dep_synth/lig_dom"/>
</dbReference>
<dbReference type="FunFam" id="3.40.50.12780:FF:000012">
    <property type="entry name" value="Non-ribosomal peptide synthetase"/>
    <property type="match status" value="3"/>
</dbReference>
<organism evidence="9 10">
    <name type="scientific">Actinomadura craniellae</name>
    <dbReference type="NCBI Taxonomy" id="2231787"/>
    <lineage>
        <taxon>Bacteria</taxon>
        <taxon>Bacillati</taxon>
        <taxon>Actinomycetota</taxon>
        <taxon>Actinomycetes</taxon>
        <taxon>Streptosporangiales</taxon>
        <taxon>Thermomonosporaceae</taxon>
        <taxon>Actinomadura</taxon>
    </lineage>
</organism>
<dbReference type="Pfam" id="PF00501">
    <property type="entry name" value="AMP-binding"/>
    <property type="match status" value="4"/>
</dbReference>
<dbReference type="FunFam" id="3.30.300.30:FF:000010">
    <property type="entry name" value="Enterobactin synthetase component F"/>
    <property type="match status" value="3"/>
</dbReference>
<dbReference type="Gene3D" id="3.40.50.980">
    <property type="match status" value="6"/>
</dbReference>
<dbReference type="GO" id="GO:0008610">
    <property type="term" value="P:lipid biosynthetic process"/>
    <property type="evidence" value="ECO:0007669"/>
    <property type="project" value="UniProtKB-ARBA"/>
</dbReference>
<dbReference type="GO" id="GO:0017000">
    <property type="term" value="P:antibiotic biosynthetic process"/>
    <property type="evidence" value="ECO:0007669"/>
    <property type="project" value="UniProtKB-KW"/>
</dbReference>
<dbReference type="InterPro" id="IPR001242">
    <property type="entry name" value="Condensation_dom"/>
</dbReference>
<dbReference type="NCBIfam" id="TIGR01720">
    <property type="entry name" value="NRPS-para261"/>
    <property type="match status" value="2"/>
</dbReference>
<dbReference type="GO" id="GO:0072330">
    <property type="term" value="P:monocarboxylic acid biosynthetic process"/>
    <property type="evidence" value="ECO:0007669"/>
    <property type="project" value="UniProtKB-ARBA"/>
</dbReference>
<feature type="region of interest" description="Disordered" evidence="7">
    <location>
        <begin position="2634"/>
        <end position="2660"/>
    </location>
</feature>
<dbReference type="Gene3D" id="3.30.559.10">
    <property type="entry name" value="Chloramphenicol acetyltransferase-like domain"/>
    <property type="match status" value="6"/>
</dbReference>
<dbReference type="Pfam" id="PF00668">
    <property type="entry name" value="Condensation"/>
    <property type="match status" value="6"/>
</dbReference>
<evidence type="ECO:0000313" key="10">
    <source>
        <dbReference type="Proteomes" id="UP000251891"/>
    </source>
</evidence>
<dbReference type="InterPro" id="IPR042099">
    <property type="entry name" value="ANL_N_sf"/>
</dbReference>
<dbReference type="SMART" id="SM00823">
    <property type="entry name" value="PKS_PP"/>
    <property type="match status" value="4"/>
</dbReference>
<keyword evidence="3" id="KW-0596">Phosphopantetheine</keyword>
<dbReference type="FunFam" id="1.10.1200.10:FF:000005">
    <property type="entry name" value="Nonribosomal peptide synthetase 1"/>
    <property type="match status" value="1"/>
</dbReference>
<dbReference type="SUPFAM" id="SSF53335">
    <property type="entry name" value="S-adenosyl-L-methionine-dependent methyltransferases"/>
    <property type="match status" value="1"/>
</dbReference>
<evidence type="ECO:0000256" key="3">
    <source>
        <dbReference type="ARBA" id="ARBA00022450"/>
    </source>
</evidence>
<reference evidence="9 10" key="1">
    <citation type="submission" date="2018-06" db="EMBL/GenBank/DDBJ databases">
        <title>Actinomadura craniellae sp. nov. isolated from marine sponge Craniella sp.</title>
        <authorList>
            <person name="Li L."/>
            <person name="Xu Q.H."/>
            <person name="Lin H.W."/>
            <person name="Lu Y.H."/>
        </authorList>
    </citation>
    <scope>NUCLEOTIDE SEQUENCE [LARGE SCALE GENOMIC DNA]</scope>
    <source>
        <strain evidence="9 10">LHW63021</strain>
    </source>
</reference>
<dbReference type="GO" id="GO:0043041">
    <property type="term" value="P:amino acid activation for nonribosomal peptide biosynthetic process"/>
    <property type="evidence" value="ECO:0007669"/>
    <property type="project" value="TreeGrafter"/>
</dbReference>
<dbReference type="InterPro" id="IPR013217">
    <property type="entry name" value="Methyltransf_12"/>
</dbReference>
<dbReference type="OrthoDB" id="3671989at2"/>
<feature type="domain" description="Carrier" evidence="8">
    <location>
        <begin position="5249"/>
        <end position="5324"/>
    </location>
</feature>
<keyword evidence="5" id="KW-0677">Repeat</keyword>
<dbReference type="InterPro" id="IPR006162">
    <property type="entry name" value="Ppantetheine_attach_site"/>
</dbReference>
<dbReference type="GO" id="GO:0031177">
    <property type="term" value="F:phosphopantetheine binding"/>
    <property type="evidence" value="ECO:0007669"/>
    <property type="project" value="InterPro"/>
</dbReference>
<dbReference type="EMBL" id="QLYX01000002">
    <property type="protein sequence ID" value="RAY16066.1"/>
    <property type="molecule type" value="Genomic_DNA"/>
</dbReference>
<dbReference type="Gene3D" id="1.10.1200.10">
    <property type="entry name" value="ACP-like"/>
    <property type="match status" value="4"/>
</dbReference>
<dbReference type="InterPro" id="IPR045851">
    <property type="entry name" value="AMP-bd_C_sf"/>
</dbReference>
<dbReference type="GO" id="GO:0009403">
    <property type="term" value="P:toxin biosynthetic process"/>
    <property type="evidence" value="ECO:0007669"/>
    <property type="project" value="UniProtKB-ARBA"/>
</dbReference>
<dbReference type="SUPFAM" id="SSF52777">
    <property type="entry name" value="CoA-dependent acyltransferases"/>
    <property type="match status" value="13"/>
</dbReference>
<dbReference type="InterPro" id="IPR036736">
    <property type="entry name" value="ACP-like_sf"/>
</dbReference>
<dbReference type="Gene3D" id="2.30.38.10">
    <property type="entry name" value="Luciferase, Domain 3"/>
    <property type="match status" value="3"/>
</dbReference>
<dbReference type="GO" id="GO:0003824">
    <property type="term" value="F:catalytic activity"/>
    <property type="evidence" value="ECO:0007669"/>
    <property type="project" value="InterPro"/>
</dbReference>
<dbReference type="Gene3D" id="3.30.300.30">
    <property type="match status" value="5"/>
</dbReference>
<keyword evidence="6" id="KW-0045">Antibiotic biosynthesis</keyword>
<dbReference type="InterPro" id="IPR009081">
    <property type="entry name" value="PP-bd_ACP"/>
</dbReference>
<dbReference type="PROSITE" id="PS50075">
    <property type="entry name" value="CARRIER"/>
    <property type="match status" value="4"/>
</dbReference>
<dbReference type="InterPro" id="IPR025110">
    <property type="entry name" value="AMP-bd_C"/>
</dbReference>
<dbReference type="NCBIfam" id="TIGR01733">
    <property type="entry name" value="AA-adenyl-dom"/>
    <property type="match status" value="4"/>
</dbReference>
<dbReference type="InterPro" id="IPR010060">
    <property type="entry name" value="NRPS_synth"/>
</dbReference>
<evidence type="ECO:0000256" key="2">
    <source>
        <dbReference type="ARBA" id="ARBA00006432"/>
    </source>
</evidence>
<dbReference type="CDD" id="cd19540">
    <property type="entry name" value="LCL_NRPS-like"/>
    <property type="match status" value="1"/>
</dbReference>
<dbReference type="Pfam" id="PF00550">
    <property type="entry name" value="PP-binding"/>
    <property type="match status" value="4"/>
</dbReference>
<dbReference type="Gene3D" id="3.40.50.150">
    <property type="entry name" value="Vaccinia Virus protein VP39"/>
    <property type="match status" value="1"/>
</dbReference>
<dbReference type="PANTHER" id="PTHR45527">
    <property type="entry name" value="NONRIBOSOMAL PEPTIDE SYNTHETASE"/>
    <property type="match status" value="1"/>
</dbReference>
<dbReference type="Proteomes" id="UP000251891">
    <property type="component" value="Unassembled WGS sequence"/>
</dbReference>
<evidence type="ECO:0000259" key="8">
    <source>
        <dbReference type="PROSITE" id="PS50075"/>
    </source>
</evidence>
<dbReference type="FunFam" id="3.40.50.980:FF:000001">
    <property type="entry name" value="Non-ribosomal peptide synthetase"/>
    <property type="match status" value="4"/>
</dbReference>
<comment type="caution">
    <text evidence="9">The sequence shown here is derived from an EMBL/GenBank/DDBJ whole genome shotgun (WGS) entry which is preliminary data.</text>
</comment>
<dbReference type="RefSeq" id="WP_111863408.1">
    <property type="nucleotide sequence ID" value="NZ_QLYX01000002.1"/>
</dbReference>
<feature type="compositionally biased region" description="Basic and acidic residues" evidence="7">
    <location>
        <begin position="2648"/>
        <end position="2660"/>
    </location>
</feature>
<dbReference type="InterPro" id="IPR010071">
    <property type="entry name" value="AA_adenyl_dom"/>
</dbReference>
<dbReference type="InterPro" id="IPR020845">
    <property type="entry name" value="AMP-binding_CS"/>
</dbReference>
<evidence type="ECO:0000256" key="4">
    <source>
        <dbReference type="ARBA" id="ARBA00022553"/>
    </source>
</evidence>
<evidence type="ECO:0000313" key="9">
    <source>
        <dbReference type="EMBL" id="RAY16066.1"/>
    </source>
</evidence>
<dbReference type="InterPro" id="IPR029063">
    <property type="entry name" value="SAM-dependent_MTases_sf"/>
</dbReference>
<evidence type="ECO:0000256" key="1">
    <source>
        <dbReference type="ARBA" id="ARBA00001957"/>
    </source>
</evidence>
<name>A0A365HAW0_9ACTN</name>
<dbReference type="CDD" id="cd17646">
    <property type="entry name" value="A_NRPS_AB3403-like"/>
    <property type="match status" value="1"/>
</dbReference>
<dbReference type="Pfam" id="PF08242">
    <property type="entry name" value="Methyltransf_12"/>
    <property type="match status" value="1"/>
</dbReference>
<keyword evidence="4" id="KW-0597">Phosphoprotein</keyword>
<dbReference type="CDD" id="cd19543">
    <property type="entry name" value="DCL_NRPS"/>
    <property type="match status" value="2"/>
</dbReference>
<comment type="similarity">
    <text evidence="2">Belongs to the ATP-dependent AMP-binding enzyme family.</text>
</comment>
<feature type="domain" description="Carrier" evidence="8">
    <location>
        <begin position="4196"/>
        <end position="4271"/>
    </location>
</feature>